<dbReference type="RefSeq" id="WP_264488568.1">
    <property type="nucleotide sequence ID" value="NZ_JAPDDT010000008.1"/>
</dbReference>
<gene>
    <name evidence="2" type="ORF">OKA05_17980</name>
</gene>
<feature type="transmembrane region" description="Helical" evidence="1">
    <location>
        <begin position="200"/>
        <end position="218"/>
    </location>
</feature>
<keyword evidence="1" id="KW-1133">Transmembrane helix</keyword>
<proteinExistence type="predicted"/>
<reference evidence="2 3" key="1">
    <citation type="submission" date="2022-10" db="EMBL/GenBank/DDBJ databases">
        <title>Luteolibacter arcticus strain CCTCC AB 2014275, whole genome shotgun sequencing project.</title>
        <authorList>
            <person name="Zhao G."/>
            <person name="Shen L."/>
        </authorList>
    </citation>
    <scope>NUCLEOTIDE SEQUENCE [LARGE SCALE GENOMIC DNA]</scope>
    <source>
        <strain evidence="2 3">CCTCC AB 2014275</strain>
    </source>
</reference>
<accession>A0ABT3GLW4</accession>
<keyword evidence="1" id="KW-0472">Membrane</keyword>
<protein>
    <recommendedName>
        <fullName evidence="4">DUF4239 domain-containing protein</fullName>
    </recommendedName>
</protein>
<evidence type="ECO:0008006" key="4">
    <source>
        <dbReference type="Google" id="ProtNLM"/>
    </source>
</evidence>
<feature type="transmembrane region" description="Helical" evidence="1">
    <location>
        <begin position="20"/>
        <end position="42"/>
    </location>
</feature>
<name>A0ABT3GLW4_9BACT</name>
<feature type="transmembrane region" description="Helical" evidence="1">
    <location>
        <begin position="54"/>
        <end position="75"/>
    </location>
</feature>
<evidence type="ECO:0000256" key="1">
    <source>
        <dbReference type="SAM" id="Phobius"/>
    </source>
</evidence>
<dbReference type="Pfam" id="PF14023">
    <property type="entry name" value="Bestrophin-like"/>
    <property type="match status" value="1"/>
</dbReference>
<sequence>MSAPLSALPPLATSVVHGWPSLVVLLAVFATMLLAGELGFLAGRKQAPSDGGRGHFVAVQASLLGLLALLLGFSLNMADQRFEARRASMMDDNITLAALNLRSDFLPDPARREFKALLRDYIDVHLDATSPKAASSDAEFSARAERSEELHSRMRRLVRQGVQSDPQVKGAAEMIGPLSDTLAIHRRWVTAMETNVPQPILVLLFATAVAAAGVVGYSGGLSQHRGKAQSVLLAVFVSGIIFVIHELDTPLAGVSQSGQRPLIHLKALIEAEETATPR</sequence>
<comment type="caution">
    <text evidence="2">The sequence shown here is derived from an EMBL/GenBank/DDBJ whole genome shotgun (WGS) entry which is preliminary data.</text>
</comment>
<feature type="transmembrane region" description="Helical" evidence="1">
    <location>
        <begin position="230"/>
        <end position="247"/>
    </location>
</feature>
<organism evidence="2 3">
    <name type="scientific">Luteolibacter arcticus</name>
    <dbReference type="NCBI Taxonomy" id="1581411"/>
    <lineage>
        <taxon>Bacteria</taxon>
        <taxon>Pseudomonadati</taxon>
        <taxon>Verrucomicrobiota</taxon>
        <taxon>Verrucomicrobiia</taxon>
        <taxon>Verrucomicrobiales</taxon>
        <taxon>Verrucomicrobiaceae</taxon>
        <taxon>Luteolibacter</taxon>
    </lineage>
</organism>
<keyword evidence="1" id="KW-0812">Transmembrane</keyword>
<dbReference type="EMBL" id="JAPDDT010000008">
    <property type="protein sequence ID" value="MCW1924461.1"/>
    <property type="molecule type" value="Genomic_DNA"/>
</dbReference>
<dbReference type="InterPro" id="IPR025333">
    <property type="entry name" value="DUF4239"/>
</dbReference>
<keyword evidence="3" id="KW-1185">Reference proteome</keyword>
<dbReference type="Proteomes" id="UP001320876">
    <property type="component" value="Unassembled WGS sequence"/>
</dbReference>
<evidence type="ECO:0000313" key="2">
    <source>
        <dbReference type="EMBL" id="MCW1924461.1"/>
    </source>
</evidence>
<evidence type="ECO:0000313" key="3">
    <source>
        <dbReference type="Proteomes" id="UP001320876"/>
    </source>
</evidence>